<dbReference type="Pfam" id="PF13488">
    <property type="entry name" value="Gly-zipper_Omp"/>
    <property type="match status" value="1"/>
</dbReference>
<feature type="chain" id="PRO_5044332623" evidence="1">
    <location>
        <begin position="26"/>
        <end position="198"/>
    </location>
</feature>
<gene>
    <name evidence="4" type="ORF">ABOZ73_01110</name>
</gene>
<sequence length="198" mass="20090">MTAKKTKTLAAVTAASIAAMLATTAAPTMASAQNLKPVIGCSAPGGKQEGGALIGAILGGVLGSNLAKNDRGTGTVIGAVGGAAAGSAIGCKMQEKRTANEYGGTYKSGGYKLASYVQPARFDSLNEMYVATSTVNVRAAPTTRAAKTTALTRGQTFKAMAVADRGEWILVGRDGVGIGYVHADYVRPANGGYRYASY</sequence>
<dbReference type="InterPro" id="IPR003646">
    <property type="entry name" value="SH3-like_bac-type"/>
</dbReference>
<proteinExistence type="predicted"/>
<evidence type="ECO:0000259" key="2">
    <source>
        <dbReference type="Pfam" id="PF08239"/>
    </source>
</evidence>
<reference evidence="4" key="1">
    <citation type="submission" date="2024-06" db="EMBL/GenBank/DDBJ databases">
        <title>Caulobacter inopinatus, sp. nov.</title>
        <authorList>
            <person name="Donachie S.P."/>
        </authorList>
    </citation>
    <scope>NUCLEOTIDE SEQUENCE</scope>
    <source>
        <strain evidence="4">73W</strain>
    </source>
</reference>
<evidence type="ECO:0000259" key="3">
    <source>
        <dbReference type="Pfam" id="PF13488"/>
    </source>
</evidence>
<protein>
    <submittedName>
        <fullName evidence="4">SH3 domain-containing protein</fullName>
    </submittedName>
</protein>
<evidence type="ECO:0000313" key="4">
    <source>
        <dbReference type="EMBL" id="XDO97056.1"/>
    </source>
</evidence>
<evidence type="ECO:0000256" key="1">
    <source>
        <dbReference type="SAM" id="SignalP"/>
    </source>
</evidence>
<feature type="domain" description="SH3b" evidence="2">
    <location>
        <begin position="133"/>
        <end position="186"/>
    </location>
</feature>
<dbReference type="InterPro" id="IPR039567">
    <property type="entry name" value="Gly-zipper"/>
</dbReference>
<organism evidence="4">
    <name type="scientific">Caulobacter sp. 73W</name>
    <dbReference type="NCBI Taxonomy" id="3161137"/>
    <lineage>
        <taxon>Bacteria</taxon>
        <taxon>Pseudomonadati</taxon>
        <taxon>Pseudomonadota</taxon>
        <taxon>Alphaproteobacteria</taxon>
        <taxon>Caulobacterales</taxon>
        <taxon>Caulobacteraceae</taxon>
        <taxon>Caulobacter</taxon>
    </lineage>
</organism>
<feature type="signal peptide" evidence="1">
    <location>
        <begin position="1"/>
        <end position="25"/>
    </location>
</feature>
<dbReference type="EMBL" id="CP158375">
    <property type="protein sequence ID" value="XDO97056.1"/>
    <property type="molecule type" value="Genomic_DNA"/>
</dbReference>
<feature type="domain" description="Glycine zipper" evidence="3">
    <location>
        <begin position="50"/>
        <end position="96"/>
    </location>
</feature>
<dbReference type="Gene3D" id="2.30.30.40">
    <property type="entry name" value="SH3 Domains"/>
    <property type="match status" value="1"/>
</dbReference>
<dbReference type="AlphaFoldDB" id="A0AB39KUZ9"/>
<keyword evidence="1" id="KW-0732">Signal</keyword>
<dbReference type="RefSeq" id="WP_369060020.1">
    <property type="nucleotide sequence ID" value="NZ_CP158375.1"/>
</dbReference>
<name>A0AB39KUZ9_9CAUL</name>
<dbReference type="Pfam" id="PF08239">
    <property type="entry name" value="SH3_3"/>
    <property type="match status" value="1"/>
</dbReference>
<accession>A0AB39KUZ9</accession>